<keyword evidence="2 4" id="KW-0378">Hydrolase</keyword>
<proteinExistence type="predicted"/>
<dbReference type="PROSITE" id="PS51462">
    <property type="entry name" value="NUDIX"/>
    <property type="match status" value="1"/>
</dbReference>
<comment type="caution">
    <text evidence="4">The sequence shown here is derived from an EMBL/GenBank/DDBJ whole genome shotgun (WGS) entry which is preliminary data.</text>
</comment>
<evidence type="ECO:0000256" key="1">
    <source>
        <dbReference type="ARBA" id="ARBA00001946"/>
    </source>
</evidence>
<sequence length="145" mass="16426">MRFYWRLARPLTMGVRAAVFDEQGAVLLVRHSYMRGWYLPGGGVERGETTLQSVTRELDEEAGILLRALPRLFGLYANFREFKSDHVALYVVSPGTYEREERRSLEIAEYGFFPLDALPEGTSGATRARLEEISKGLTPPAMWAP</sequence>
<dbReference type="PANTHER" id="PTHR43046">
    <property type="entry name" value="GDP-MANNOSE MANNOSYL HYDROLASE"/>
    <property type="match status" value="1"/>
</dbReference>
<dbReference type="SUPFAM" id="SSF55811">
    <property type="entry name" value="Nudix"/>
    <property type="match status" value="1"/>
</dbReference>
<dbReference type="eggNOG" id="COG1051">
    <property type="taxonomic scope" value="Bacteria"/>
</dbReference>
<comment type="cofactor">
    <cofactor evidence="1">
        <name>Mg(2+)</name>
        <dbReference type="ChEBI" id="CHEBI:18420"/>
    </cofactor>
</comment>
<organism evidence="4 5">
    <name type="scientific">Tepidicaulis marinus</name>
    <dbReference type="NCBI Taxonomy" id="1333998"/>
    <lineage>
        <taxon>Bacteria</taxon>
        <taxon>Pseudomonadati</taxon>
        <taxon>Pseudomonadota</taxon>
        <taxon>Alphaproteobacteria</taxon>
        <taxon>Hyphomicrobiales</taxon>
        <taxon>Parvibaculaceae</taxon>
        <taxon>Tepidicaulis</taxon>
    </lineage>
</organism>
<protein>
    <submittedName>
        <fullName evidence="4">NUDIX hydrolase</fullName>
    </submittedName>
</protein>
<dbReference type="InterPro" id="IPR000086">
    <property type="entry name" value="NUDIX_hydrolase_dom"/>
</dbReference>
<dbReference type="STRING" id="1333998.M2A_2414"/>
<name>A0A081BCZ7_9HYPH</name>
<dbReference type="InterPro" id="IPR020476">
    <property type="entry name" value="Nudix_hydrolase"/>
</dbReference>
<dbReference type="InterPro" id="IPR015797">
    <property type="entry name" value="NUDIX_hydrolase-like_dom_sf"/>
</dbReference>
<evidence type="ECO:0000256" key="2">
    <source>
        <dbReference type="ARBA" id="ARBA00022801"/>
    </source>
</evidence>
<dbReference type="Gene3D" id="3.90.79.10">
    <property type="entry name" value="Nucleoside Triphosphate Pyrophosphohydrolase"/>
    <property type="match status" value="1"/>
</dbReference>
<gene>
    <name evidence="4" type="ORF">M2A_2414</name>
</gene>
<feature type="domain" description="Nudix hydrolase" evidence="3">
    <location>
        <begin position="10"/>
        <end position="135"/>
    </location>
</feature>
<reference evidence="4 5" key="1">
    <citation type="submission" date="2014-07" db="EMBL/GenBank/DDBJ databases">
        <title>Tepidicaulis marinum gen. nov., sp. nov., a novel marine bacterium denitrifying nitrate to nitrous oxide strictly under microaerobic conditions.</title>
        <authorList>
            <person name="Takeuchi M."/>
            <person name="Yamagishi T."/>
            <person name="Kamagata Y."/>
            <person name="Oshima K."/>
            <person name="Hattori M."/>
            <person name="Katayama T."/>
            <person name="Hanada S."/>
            <person name="Tamaki H."/>
            <person name="Marumo K."/>
            <person name="Maeda H."/>
            <person name="Nedachi M."/>
            <person name="Iwasaki W."/>
            <person name="Suwa Y."/>
            <person name="Sakata S."/>
        </authorList>
    </citation>
    <scope>NUCLEOTIDE SEQUENCE [LARGE SCALE GENOMIC DNA]</scope>
    <source>
        <strain evidence="4 5">MA2</strain>
    </source>
</reference>
<dbReference type="EMBL" id="BBIO01000013">
    <property type="protein sequence ID" value="GAK45915.1"/>
    <property type="molecule type" value="Genomic_DNA"/>
</dbReference>
<dbReference type="PRINTS" id="PR00502">
    <property type="entry name" value="NUDIXFAMILY"/>
</dbReference>
<accession>A0A081BCZ7</accession>
<dbReference type="RefSeq" id="WP_045447811.1">
    <property type="nucleotide sequence ID" value="NZ_BBIO01000013.1"/>
</dbReference>
<dbReference type="AlphaFoldDB" id="A0A081BCZ7"/>
<evidence type="ECO:0000313" key="4">
    <source>
        <dbReference type="EMBL" id="GAK45915.1"/>
    </source>
</evidence>
<dbReference type="PANTHER" id="PTHR43046:SF14">
    <property type="entry name" value="MUTT_NUDIX FAMILY PROTEIN"/>
    <property type="match status" value="1"/>
</dbReference>
<dbReference type="Proteomes" id="UP000028702">
    <property type="component" value="Unassembled WGS sequence"/>
</dbReference>
<dbReference type="Pfam" id="PF00293">
    <property type="entry name" value="NUDIX"/>
    <property type="match status" value="1"/>
</dbReference>
<evidence type="ECO:0000313" key="5">
    <source>
        <dbReference type="Proteomes" id="UP000028702"/>
    </source>
</evidence>
<dbReference type="GO" id="GO:0016787">
    <property type="term" value="F:hydrolase activity"/>
    <property type="evidence" value="ECO:0007669"/>
    <property type="project" value="UniProtKB-KW"/>
</dbReference>
<evidence type="ECO:0000259" key="3">
    <source>
        <dbReference type="PROSITE" id="PS51462"/>
    </source>
</evidence>
<keyword evidence="5" id="KW-1185">Reference proteome</keyword>